<reference evidence="1 2" key="1">
    <citation type="submission" date="2016-02" db="EMBL/GenBank/DDBJ databases">
        <title>Band-tailed pigeon sequencing and assembly.</title>
        <authorList>
            <person name="Soares A.E."/>
            <person name="Novak B.J."/>
            <person name="Rice E.S."/>
            <person name="O'Connell B."/>
            <person name="Chang D."/>
            <person name="Weber S."/>
            <person name="Shapiro B."/>
        </authorList>
    </citation>
    <scope>NUCLEOTIDE SEQUENCE [LARGE SCALE GENOMIC DNA]</scope>
    <source>
        <strain evidence="1">BTP2013</strain>
        <tissue evidence="1">Blood</tissue>
    </source>
</reference>
<sequence length="95" mass="10207">MTPKTHEELWLFLLSSPPVSGPSVPLAAREAVFCVAETSANCTFDIRKNKQRTKDVQEQHGERSCYSTPSLSAVSITAAPASLHDAGAPSDSFCQ</sequence>
<evidence type="ECO:0000313" key="1">
    <source>
        <dbReference type="EMBL" id="OPJ88205.1"/>
    </source>
</evidence>
<keyword evidence="2" id="KW-1185">Reference proteome</keyword>
<comment type="caution">
    <text evidence="1">The sequence shown here is derived from an EMBL/GenBank/DDBJ whole genome shotgun (WGS) entry which is preliminary data.</text>
</comment>
<dbReference type="Proteomes" id="UP000190648">
    <property type="component" value="Unassembled WGS sequence"/>
</dbReference>
<dbReference type="EMBL" id="LSYS01001584">
    <property type="protein sequence ID" value="OPJ88205.1"/>
    <property type="molecule type" value="Genomic_DNA"/>
</dbReference>
<accession>A0A1V4KV45</accession>
<gene>
    <name evidence="1" type="ORF">AV530_008206</name>
</gene>
<proteinExistence type="predicted"/>
<name>A0A1V4KV45_PATFA</name>
<dbReference type="AlphaFoldDB" id="A0A1V4KV45"/>
<protein>
    <submittedName>
        <fullName evidence="1">Uncharacterized protein</fullName>
    </submittedName>
</protein>
<evidence type="ECO:0000313" key="2">
    <source>
        <dbReference type="Proteomes" id="UP000190648"/>
    </source>
</evidence>
<organism evidence="1 2">
    <name type="scientific">Patagioenas fasciata monilis</name>
    <dbReference type="NCBI Taxonomy" id="372326"/>
    <lineage>
        <taxon>Eukaryota</taxon>
        <taxon>Metazoa</taxon>
        <taxon>Chordata</taxon>
        <taxon>Craniata</taxon>
        <taxon>Vertebrata</taxon>
        <taxon>Euteleostomi</taxon>
        <taxon>Archelosauria</taxon>
        <taxon>Archosauria</taxon>
        <taxon>Dinosauria</taxon>
        <taxon>Saurischia</taxon>
        <taxon>Theropoda</taxon>
        <taxon>Coelurosauria</taxon>
        <taxon>Aves</taxon>
        <taxon>Neognathae</taxon>
        <taxon>Neoaves</taxon>
        <taxon>Columbimorphae</taxon>
        <taxon>Columbiformes</taxon>
        <taxon>Columbidae</taxon>
        <taxon>Patagioenas</taxon>
    </lineage>
</organism>